<dbReference type="SUPFAM" id="SSF54427">
    <property type="entry name" value="NTF2-like"/>
    <property type="match status" value="1"/>
</dbReference>
<dbReference type="AlphaFoldDB" id="A0A448HI83"/>
<name>A0A448HI83_9ACTO</name>
<evidence type="ECO:0000313" key="1">
    <source>
        <dbReference type="EMBL" id="VEG29131.1"/>
    </source>
</evidence>
<dbReference type="OrthoDB" id="7845843at2"/>
<gene>
    <name evidence="1" type="ORF">NCTC11636_01893</name>
</gene>
<dbReference type="RefSeq" id="WP_126382895.1">
    <property type="nucleotide sequence ID" value="NZ_LR134350.1"/>
</dbReference>
<keyword evidence="2" id="KW-1185">Reference proteome</keyword>
<dbReference type="EMBL" id="LR134350">
    <property type="protein sequence ID" value="VEG29131.1"/>
    <property type="molecule type" value="Genomic_DNA"/>
</dbReference>
<protein>
    <submittedName>
        <fullName evidence="1">Uncharacterized protein conserved in bacteria</fullName>
    </submittedName>
</protein>
<accession>A0A448HI83</accession>
<dbReference type="Gene3D" id="3.10.450.50">
    <property type="match status" value="1"/>
</dbReference>
<organism evidence="1 2">
    <name type="scientific">Actinomyces howellii</name>
    <dbReference type="NCBI Taxonomy" id="52771"/>
    <lineage>
        <taxon>Bacteria</taxon>
        <taxon>Bacillati</taxon>
        <taxon>Actinomycetota</taxon>
        <taxon>Actinomycetes</taxon>
        <taxon>Actinomycetales</taxon>
        <taxon>Actinomycetaceae</taxon>
        <taxon>Actinomyces</taxon>
    </lineage>
</organism>
<dbReference type="Proteomes" id="UP000266895">
    <property type="component" value="Chromosome"/>
</dbReference>
<sequence>MVDHSPDPPHVPWELLSREPVFDLPEIIWDEDSFNAEVAADFHEIAASGTVYDRQTVQGIVLDRLAGLRPTSLDGGYRIEDAEVRLLGTDVAQVLYTLHGQRRVTRRSTLYRRRGTRWQVVFHQGTVVQGAAPLPPDHPAPGGAR</sequence>
<dbReference type="InterPro" id="IPR032710">
    <property type="entry name" value="NTF2-like_dom_sf"/>
</dbReference>
<proteinExistence type="predicted"/>
<reference evidence="1 2" key="1">
    <citation type="submission" date="2018-12" db="EMBL/GenBank/DDBJ databases">
        <authorList>
            <consortium name="Pathogen Informatics"/>
        </authorList>
    </citation>
    <scope>NUCLEOTIDE SEQUENCE [LARGE SCALE GENOMIC DNA]</scope>
    <source>
        <strain evidence="1 2">NCTC11636</strain>
    </source>
</reference>
<dbReference type="KEGG" id="ahw:NCTC11636_01893"/>
<evidence type="ECO:0000313" key="2">
    <source>
        <dbReference type="Proteomes" id="UP000266895"/>
    </source>
</evidence>